<accession>A0A915EPM6</accession>
<name>A0A915EPM6_9BILA</name>
<protein>
    <submittedName>
        <fullName evidence="2">Uncharacterized protein</fullName>
    </submittedName>
</protein>
<organism evidence="1 2">
    <name type="scientific">Ditylenchus dipsaci</name>
    <dbReference type="NCBI Taxonomy" id="166011"/>
    <lineage>
        <taxon>Eukaryota</taxon>
        <taxon>Metazoa</taxon>
        <taxon>Ecdysozoa</taxon>
        <taxon>Nematoda</taxon>
        <taxon>Chromadorea</taxon>
        <taxon>Rhabditida</taxon>
        <taxon>Tylenchina</taxon>
        <taxon>Tylenchomorpha</taxon>
        <taxon>Sphaerularioidea</taxon>
        <taxon>Anguinidae</taxon>
        <taxon>Anguininae</taxon>
        <taxon>Ditylenchus</taxon>
    </lineage>
</organism>
<evidence type="ECO:0000313" key="1">
    <source>
        <dbReference type="Proteomes" id="UP000887574"/>
    </source>
</evidence>
<keyword evidence="1" id="KW-1185">Reference proteome</keyword>
<sequence>MCRSEYKKASIFEGAVWEEIGKELGKSKDRSLCFGRIFASTKERKRTRRRVEVRQCSRQKWVHYDRMNYLDTSLDVRESHSRP</sequence>
<proteinExistence type="predicted"/>
<dbReference type="WBParaSite" id="jg8056">
    <property type="protein sequence ID" value="jg8056"/>
    <property type="gene ID" value="jg8056"/>
</dbReference>
<evidence type="ECO:0000313" key="2">
    <source>
        <dbReference type="WBParaSite" id="jg8056"/>
    </source>
</evidence>
<dbReference type="Proteomes" id="UP000887574">
    <property type="component" value="Unplaced"/>
</dbReference>
<reference evidence="2" key="1">
    <citation type="submission" date="2022-11" db="UniProtKB">
        <authorList>
            <consortium name="WormBaseParasite"/>
        </authorList>
    </citation>
    <scope>IDENTIFICATION</scope>
</reference>
<dbReference type="AlphaFoldDB" id="A0A915EPM6"/>